<sequence>MPDEEGPNEEEPDEEVQSQGTHTKGKEGGKGGKVYDCLKCGMTFGEERDLEGHMKGQHHKEQWQCSQCGKSLTRKHKSGHIRTHTPENFGCSKCSAKFRFRITALGHTRKHKVEPEAQVIDLRDAGVSNTAAAGHPSTETTETENVPDAQPPRDNQAVAAAGDGPPAAGDQTAAYQTRVSPTGSSPVVPLGSLGDGDQAAVSLRSELGVV</sequence>
<name>A0A423VBH1_CYTCH</name>
<feature type="region of interest" description="Disordered" evidence="8">
    <location>
        <begin position="1"/>
        <end position="33"/>
    </location>
</feature>
<dbReference type="SMART" id="SM00355">
    <property type="entry name" value="ZnF_C2H2"/>
    <property type="match status" value="3"/>
</dbReference>
<evidence type="ECO:0000256" key="4">
    <source>
        <dbReference type="ARBA" id="ARBA00022771"/>
    </source>
</evidence>
<evidence type="ECO:0000256" key="6">
    <source>
        <dbReference type="ARBA" id="ARBA00023242"/>
    </source>
</evidence>
<feature type="compositionally biased region" description="Low complexity" evidence="8">
    <location>
        <begin position="156"/>
        <end position="174"/>
    </location>
</feature>
<dbReference type="OrthoDB" id="427030at2759"/>
<dbReference type="GO" id="GO:0005634">
    <property type="term" value="C:nucleus"/>
    <property type="evidence" value="ECO:0007669"/>
    <property type="project" value="UniProtKB-SubCell"/>
</dbReference>
<evidence type="ECO:0000259" key="9">
    <source>
        <dbReference type="PROSITE" id="PS50157"/>
    </source>
</evidence>
<evidence type="ECO:0000256" key="3">
    <source>
        <dbReference type="ARBA" id="ARBA00022737"/>
    </source>
</evidence>
<dbReference type="STRING" id="252740.A0A423VBH1"/>
<dbReference type="PANTHER" id="PTHR23226:SF416">
    <property type="entry name" value="FI01424P"/>
    <property type="match status" value="1"/>
</dbReference>
<reference evidence="10 11" key="1">
    <citation type="submission" date="2015-09" db="EMBL/GenBank/DDBJ databases">
        <title>Host preference determinants of Valsa canker pathogens revealed by comparative genomics.</title>
        <authorList>
            <person name="Yin Z."/>
            <person name="Huang L."/>
        </authorList>
    </citation>
    <scope>NUCLEOTIDE SEQUENCE [LARGE SCALE GENOMIC DNA]</scope>
    <source>
        <strain evidence="10 11">YSFL</strain>
    </source>
</reference>
<dbReference type="PANTHER" id="PTHR23226">
    <property type="entry name" value="ZINC FINGER AND SCAN DOMAIN-CONTAINING"/>
    <property type="match status" value="1"/>
</dbReference>
<dbReference type="InterPro" id="IPR036236">
    <property type="entry name" value="Znf_C2H2_sf"/>
</dbReference>
<dbReference type="GO" id="GO:0008270">
    <property type="term" value="F:zinc ion binding"/>
    <property type="evidence" value="ECO:0007669"/>
    <property type="project" value="UniProtKB-KW"/>
</dbReference>
<keyword evidence="2" id="KW-0479">Metal-binding</keyword>
<dbReference type="GO" id="GO:0000978">
    <property type="term" value="F:RNA polymerase II cis-regulatory region sequence-specific DNA binding"/>
    <property type="evidence" value="ECO:0007669"/>
    <property type="project" value="TreeGrafter"/>
</dbReference>
<feature type="domain" description="C2H2-type" evidence="9">
    <location>
        <begin position="35"/>
        <end position="63"/>
    </location>
</feature>
<evidence type="ECO:0000256" key="5">
    <source>
        <dbReference type="ARBA" id="ARBA00022833"/>
    </source>
</evidence>
<keyword evidence="6" id="KW-0539">Nucleus</keyword>
<evidence type="ECO:0000256" key="7">
    <source>
        <dbReference type="PROSITE-ProRule" id="PRU00042"/>
    </source>
</evidence>
<dbReference type="SUPFAM" id="SSF57667">
    <property type="entry name" value="beta-beta-alpha zinc fingers"/>
    <property type="match status" value="1"/>
</dbReference>
<organism evidence="10 11">
    <name type="scientific">Cytospora chrysosperma</name>
    <name type="common">Cytospora canker fungus</name>
    <name type="synonym">Sphaeria chrysosperma</name>
    <dbReference type="NCBI Taxonomy" id="252740"/>
    <lineage>
        <taxon>Eukaryota</taxon>
        <taxon>Fungi</taxon>
        <taxon>Dikarya</taxon>
        <taxon>Ascomycota</taxon>
        <taxon>Pezizomycotina</taxon>
        <taxon>Sordariomycetes</taxon>
        <taxon>Sordariomycetidae</taxon>
        <taxon>Diaporthales</taxon>
        <taxon>Cytosporaceae</taxon>
        <taxon>Cytospora</taxon>
    </lineage>
</organism>
<feature type="region of interest" description="Disordered" evidence="8">
    <location>
        <begin position="129"/>
        <end position="197"/>
    </location>
</feature>
<proteinExistence type="predicted"/>
<keyword evidence="5" id="KW-0862">Zinc</keyword>
<keyword evidence="3" id="KW-0677">Repeat</keyword>
<comment type="caution">
    <text evidence="10">The sequence shown here is derived from an EMBL/GenBank/DDBJ whole genome shotgun (WGS) entry which is preliminary data.</text>
</comment>
<feature type="compositionally biased region" description="Polar residues" evidence="8">
    <location>
        <begin position="129"/>
        <end position="144"/>
    </location>
</feature>
<evidence type="ECO:0000313" key="11">
    <source>
        <dbReference type="Proteomes" id="UP000284375"/>
    </source>
</evidence>
<dbReference type="EMBL" id="LJZO01000069">
    <property type="protein sequence ID" value="ROV88258.1"/>
    <property type="molecule type" value="Genomic_DNA"/>
</dbReference>
<dbReference type="PROSITE" id="PS00028">
    <property type="entry name" value="ZINC_FINGER_C2H2_1"/>
    <property type="match status" value="2"/>
</dbReference>
<dbReference type="GO" id="GO:0000981">
    <property type="term" value="F:DNA-binding transcription factor activity, RNA polymerase II-specific"/>
    <property type="evidence" value="ECO:0007669"/>
    <property type="project" value="TreeGrafter"/>
</dbReference>
<feature type="compositionally biased region" description="Polar residues" evidence="8">
    <location>
        <begin position="175"/>
        <end position="185"/>
    </location>
</feature>
<feature type="compositionally biased region" description="Acidic residues" evidence="8">
    <location>
        <begin position="1"/>
        <end position="16"/>
    </location>
</feature>
<feature type="domain" description="C2H2-type" evidence="9">
    <location>
        <begin position="89"/>
        <end position="116"/>
    </location>
</feature>
<dbReference type="Gene3D" id="3.30.160.60">
    <property type="entry name" value="Classic Zinc Finger"/>
    <property type="match status" value="1"/>
</dbReference>
<dbReference type="Proteomes" id="UP000284375">
    <property type="component" value="Unassembled WGS sequence"/>
</dbReference>
<comment type="subcellular location">
    <subcellularLocation>
        <location evidence="1">Nucleus</location>
    </subcellularLocation>
</comment>
<keyword evidence="4 7" id="KW-0863">Zinc-finger</keyword>
<evidence type="ECO:0000256" key="2">
    <source>
        <dbReference type="ARBA" id="ARBA00022723"/>
    </source>
</evidence>
<dbReference type="AlphaFoldDB" id="A0A423VBH1"/>
<dbReference type="InterPro" id="IPR013087">
    <property type="entry name" value="Znf_C2H2_type"/>
</dbReference>
<evidence type="ECO:0000313" key="10">
    <source>
        <dbReference type="EMBL" id="ROV88258.1"/>
    </source>
</evidence>
<evidence type="ECO:0000256" key="8">
    <source>
        <dbReference type="SAM" id="MobiDB-lite"/>
    </source>
</evidence>
<protein>
    <recommendedName>
        <fullName evidence="9">C2H2-type domain-containing protein</fullName>
    </recommendedName>
</protein>
<accession>A0A423VBH1</accession>
<gene>
    <name evidence="10" type="ORF">VSDG_09025</name>
</gene>
<evidence type="ECO:0000256" key="1">
    <source>
        <dbReference type="ARBA" id="ARBA00004123"/>
    </source>
</evidence>
<keyword evidence="11" id="KW-1185">Reference proteome</keyword>
<dbReference type="PROSITE" id="PS50157">
    <property type="entry name" value="ZINC_FINGER_C2H2_2"/>
    <property type="match status" value="2"/>
</dbReference>